<dbReference type="PROSITE" id="PS01031">
    <property type="entry name" value="SHSP"/>
    <property type="match status" value="1"/>
</dbReference>
<dbReference type="EMBL" id="UOEK01000559">
    <property type="protein sequence ID" value="VAW09333.1"/>
    <property type="molecule type" value="Genomic_DNA"/>
</dbReference>
<organism evidence="2">
    <name type="scientific">hydrothermal vent metagenome</name>
    <dbReference type="NCBI Taxonomy" id="652676"/>
    <lineage>
        <taxon>unclassified sequences</taxon>
        <taxon>metagenomes</taxon>
        <taxon>ecological metagenomes</taxon>
    </lineage>
</organism>
<protein>
    <recommendedName>
        <fullName evidence="1">SHSP domain-containing protein</fullName>
    </recommendedName>
</protein>
<reference evidence="2" key="1">
    <citation type="submission" date="2018-06" db="EMBL/GenBank/DDBJ databases">
        <authorList>
            <person name="Zhirakovskaya E."/>
        </authorList>
    </citation>
    <scope>NUCLEOTIDE SEQUENCE</scope>
</reference>
<name>A0A3B0SZR3_9ZZZZ</name>
<evidence type="ECO:0000259" key="1">
    <source>
        <dbReference type="PROSITE" id="PS01031"/>
    </source>
</evidence>
<dbReference type="Pfam" id="PF00011">
    <property type="entry name" value="HSP20"/>
    <property type="match status" value="1"/>
</dbReference>
<dbReference type="InterPro" id="IPR008978">
    <property type="entry name" value="HSP20-like_chaperone"/>
</dbReference>
<feature type="non-terminal residue" evidence="2">
    <location>
        <position position="96"/>
    </location>
</feature>
<sequence>MQILRWDPFGMVREVDRLLEGETARREGRSWIPRIDVYNDEAMLKIRAEIPGVASDDIDITVEDGALTLSGTRSFETVDQGDGYYRKELVEGVFKR</sequence>
<gene>
    <name evidence="2" type="ORF">MNBD_ACTINO02-3191</name>
</gene>
<feature type="domain" description="SHSP" evidence="1">
    <location>
        <begin position="26"/>
        <end position="96"/>
    </location>
</feature>
<proteinExistence type="predicted"/>
<dbReference type="SUPFAM" id="SSF49764">
    <property type="entry name" value="HSP20-like chaperones"/>
    <property type="match status" value="1"/>
</dbReference>
<evidence type="ECO:0000313" key="2">
    <source>
        <dbReference type="EMBL" id="VAW09333.1"/>
    </source>
</evidence>
<dbReference type="Gene3D" id="2.60.40.790">
    <property type="match status" value="1"/>
</dbReference>
<dbReference type="InterPro" id="IPR002068">
    <property type="entry name" value="A-crystallin/Hsp20_dom"/>
</dbReference>
<accession>A0A3B0SZR3</accession>
<dbReference type="CDD" id="cd06464">
    <property type="entry name" value="ACD_sHsps-like"/>
    <property type="match status" value="1"/>
</dbReference>
<dbReference type="AlphaFoldDB" id="A0A3B0SZR3"/>